<dbReference type="GO" id="GO:0015934">
    <property type="term" value="C:large ribosomal subunit"/>
    <property type="evidence" value="ECO:0007669"/>
    <property type="project" value="InterPro"/>
</dbReference>
<dbReference type="PIRSF" id="PIRSF002155">
    <property type="entry name" value="Ribosomal_L1"/>
    <property type="match status" value="1"/>
</dbReference>
<evidence type="ECO:0000256" key="4">
    <source>
        <dbReference type="ARBA" id="ARBA00022980"/>
    </source>
</evidence>
<name>A0A136LYC9_9BACT</name>
<dbReference type="GO" id="GO:0003735">
    <property type="term" value="F:structural constituent of ribosome"/>
    <property type="evidence" value="ECO:0007669"/>
    <property type="project" value="InterPro"/>
</dbReference>
<keyword evidence="2" id="KW-0678">Repressor</keyword>
<dbReference type="InterPro" id="IPR023674">
    <property type="entry name" value="Ribosomal_uL1-like"/>
</dbReference>
<dbReference type="InterPro" id="IPR002143">
    <property type="entry name" value="Ribosomal_uL1"/>
</dbReference>
<keyword evidence="3" id="KW-0810">Translation regulation</keyword>
<evidence type="ECO:0000256" key="2">
    <source>
        <dbReference type="ARBA" id="ARBA00022491"/>
    </source>
</evidence>
<comment type="caution">
    <text evidence="8">The sequence shown here is derived from an EMBL/GenBank/DDBJ whole genome shotgun (WGS) entry which is preliminary data.</text>
</comment>
<dbReference type="Pfam" id="PF00687">
    <property type="entry name" value="Ribosomal_L1"/>
    <property type="match status" value="1"/>
</dbReference>
<dbReference type="GO" id="GO:0003723">
    <property type="term" value="F:RNA binding"/>
    <property type="evidence" value="ECO:0007669"/>
    <property type="project" value="InterPro"/>
</dbReference>
<keyword evidence="4 8" id="KW-0689">Ribosomal protein</keyword>
<dbReference type="SUPFAM" id="SSF56808">
    <property type="entry name" value="Ribosomal protein L1"/>
    <property type="match status" value="1"/>
</dbReference>
<dbReference type="Proteomes" id="UP000070457">
    <property type="component" value="Unassembled WGS sequence"/>
</dbReference>
<dbReference type="STRING" id="1617426.TR69_WS6001000685"/>
<sequence length="227" mass="24547">MKRSKKYLVAAKKLDAGKKYTVAEAAKLLPQVNTSEFAGTVELSVRFRLTDKQKKESVRGTYTLPNRFGKDVKVLLFADPSYDAKNSKADIVGGEELIADVEAGKISFDMVVAMPGMMPKIARLGRTLGSKGLMPNPKNGTVTEDPDAAVEKLKSGQRNYKLDDAGRILAVVATTDMAPEKIEENVRAFAQIIAPEISKFGAHSIKKVTLSPTMGPSIDLNTADFVG</sequence>
<protein>
    <recommendedName>
        <fullName evidence="6">Large ribosomal subunit protein uL1</fullName>
    </recommendedName>
    <alternativeName>
        <fullName evidence="7">50S ribosomal protein L1</fullName>
    </alternativeName>
</protein>
<reference evidence="8 9" key="1">
    <citation type="submission" date="2015-02" db="EMBL/GenBank/DDBJ databases">
        <title>Improved understanding of the partial-nitritation anammox process through 23 genomes representing the majority of the microbial community.</title>
        <authorList>
            <person name="Speth D.R."/>
            <person name="In T Zandt M."/>
            <person name="Guerrero Cruz S."/>
            <person name="Jetten M.S."/>
            <person name="Dutilh B.E."/>
        </authorList>
    </citation>
    <scope>NUCLEOTIDE SEQUENCE [LARGE SCALE GENOMIC DNA]</scope>
    <source>
        <strain evidence="8">OLB20</strain>
    </source>
</reference>
<evidence type="ECO:0000313" key="8">
    <source>
        <dbReference type="EMBL" id="KXK26674.1"/>
    </source>
</evidence>
<dbReference type="CDD" id="cd00403">
    <property type="entry name" value="Ribosomal_L1"/>
    <property type="match status" value="1"/>
</dbReference>
<organism evidence="8 9">
    <name type="scientific">candidate division WS6 bacterium OLB20</name>
    <dbReference type="NCBI Taxonomy" id="1617426"/>
    <lineage>
        <taxon>Bacteria</taxon>
        <taxon>Candidatus Dojkabacteria</taxon>
    </lineage>
</organism>
<dbReference type="PANTHER" id="PTHR36427">
    <property type="entry name" value="54S RIBOSOMAL PROTEIN L1, MITOCHONDRIAL"/>
    <property type="match status" value="1"/>
</dbReference>
<evidence type="ECO:0000256" key="1">
    <source>
        <dbReference type="ARBA" id="ARBA00010531"/>
    </source>
</evidence>
<gene>
    <name evidence="8" type="primary">rplA</name>
    <name evidence="8" type="ORF">TR69_WS6001000685</name>
</gene>
<dbReference type="PANTHER" id="PTHR36427:SF3">
    <property type="entry name" value="LARGE RIBOSOMAL SUBUNIT PROTEIN UL1M"/>
    <property type="match status" value="1"/>
</dbReference>
<dbReference type="Gene3D" id="3.40.50.790">
    <property type="match status" value="1"/>
</dbReference>
<dbReference type="FunFam" id="3.40.50.790:FF:000001">
    <property type="entry name" value="50S ribosomal protein L1"/>
    <property type="match status" value="1"/>
</dbReference>
<evidence type="ECO:0000256" key="3">
    <source>
        <dbReference type="ARBA" id="ARBA00022845"/>
    </source>
</evidence>
<keyword evidence="5" id="KW-0687">Ribonucleoprotein</keyword>
<evidence type="ECO:0000313" key="9">
    <source>
        <dbReference type="Proteomes" id="UP000070457"/>
    </source>
</evidence>
<dbReference type="Gene3D" id="3.30.190.20">
    <property type="match status" value="1"/>
</dbReference>
<dbReference type="GO" id="GO:0006417">
    <property type="term" value="P:regulation of translation"/>
    <property type="evidence" value="ECO:0007669"/>
    <property type="project" value="UniProtKB-KW"/>
</dbReference>
<proteinExistence type="inferred from homology"/>
<evidence type="ECO:0000256" key="6">
    <source>
        <dbReference type="ARBA" id="ARBA00035241"/>
    </source>
</evidence>
<accession>A0A136LYC9</accession>
<dbReference type="EMBL" id="JYNZ01000003">
    <property type="protein sequence ID" value="KXK26674.1"/>
    <property type="molecule type" value="Genomic_DNA"/>
</dbReference>
<evidence type="ECO:0000256" key="5">
    <source>
        <dbReference type="ARBA" id="ARBA00023274"/>
    </source>
</evidence>
<dbReference type="InterPro" id="IPR028364">
    <property type="entry name" value="Ribosomal_uL1/biogenesis"/>
</dbReference>
<comment type="similarity">
    <text evidence="1">Belongs to the universal ribosomal protein uL1 family.</text>
</comment>
<dbReference type="AlphaFoldDB" id="A0A136LYC9"/>
<evidence type="ECO:0000256" key="7">
    <source>
        <dbReference type="ARBA" id="ARBA00035452"/>
    </source>
</evidence>
<dbReference type="InterPro" id="IPR016095">
    <property type="entry name" value="Ribosomal_uL1_3-a/b-sand"/>
</dbReference>
<dbReference type="GO" id="GO:0006412">
    <property type="term" value="P:translation"/>
    <property type="evidence" value="ECO:0007669"/>
    <property type="project" value="InterPro"/>
</dbReference>
<dbReference type="PATRIC" id="fig|1617426.3.peg.678"/>